<sequence>MRVRNRGADQVSWILIRHGMTQGNTERRYVGCRTDEPLCPEGIAKLQQGEYPAVKKVYSSPMRRCLETAAILYPNIKAEIIPDFRECDFGEFEYKNYEELNGREDYQAWIDSGGELPFPDGESRADFAARSLAAFQSIRQEAGSEDCALIIHGGTIMSIMEAMARPQGSYYDFQVKNGCGYILKEDGSYTGIGL</sequence>
<protein>
    <submittedName>
        <fullName evidence="1">Histidine phosphatase family protein</fullName>
    </submittedName>
</protein>
<accession>A0AC61N6A3</accession>
<keyword evidence="2" id="KW-1185">Reference proteome</keyword>
<dbReference type="EMBL" id="CP068393">
    <property type="protein sequence ID" value="QUC67321.1"/>
    <property type="molecule type" value="Genomic_DNA"/>
</dbReference>
<gene>
    <name evidence="1" type="ORF">JYE49_01005</name>
</gene>
<proteinExistence type="predicted"/>
<name>A0AC61N6A3_9FIRM</name>
<reference evidence="1" key="1">
    <citation type="submission" date="2021-01" db="EMBL/GenBank/DDBJ databases">
        <title>Complete genome sequence of Clostridiales bacterium R-7.</title>
        <authorList>
            <person name="Mahoney-Kurpe S.C."/>
            <person name="Palevich N."/>
            <person name="Koike S."/>
            <person name="Moon C.D."/>
            <person name="Attwood G.T."/>
        </authorList>
    </citation>
    <scope>NUCLEOTIDE SEQUENCE</scope>
    <source>
        <strain evidence="1">R-7</strain>
    </source>
</reference>
<dbReference type="Proteomes" id="UP000682782">
    <property type="component" value="Chromosome"/>
</dbReference>
<evidence type="ECO:0000313" key="1">
    <source>
        <dbReference type="EMBL" id="QUC67321.1"/>
    </source>
</evidence>
<organism evidence="1 2">
    <name type="scientific">Aristaeella hokkaidonensis</name>
    <dbReference type="NCBI Taxonomy" id="3046382"/>
    <lineage>
        <taxon>Bacteria</taxon>
        <taxon>Bacillati</taxon>
        <taxon>Bacillota</taxon>
        <taxon>Clostridia</taxon>
        <taxon>Eubacteriales</taxon>
        <taxon>Aristaeellaceae</taxon>
        <taxon>Aristaeella</taxon>
    </lineage>
</organism>
<evidence type="ECO:0000313" key="2">
    <source>
        <dbReference type="Proteomes" id="UP000682782"/>
    </source>
</evidence>